<evidence type="ECO:0000313" key="4">
    <source>
        <dbReference type="Proteomes" id="UP000189933"/>
    </source>
</evidence>
<evidence type="ECO:0000259" key="2">
    <source>
        <dbReference type="Pfam" id="PF02481"/>
    </source>
</evidence>
<protein>
    <submittedName>
        <fullName evidence="3">DNA processing protein</fullName>
    </submittedName>
</protein>
<dbReference type="EMBL" id="FUXM01000031">
    <property type="protein sequence ID" value="SKA15998.1"/>
    <property type="molecule type" value="Genomic_DNA"/>
</dbReference>
<dbReference type="SUPFAM" id="SSF102405">
    <property type="entry name" value="MCP/YpsA-like"/>
    <property type="match status" value="1"/>
</dbReference>
<evidence type="ECO:0000313" key="3">
    <source>
        <dbReference type="EMBL" id="SKA15998.1"/>
    </source>
</evidence>
<proteinExistence type="inferred from homology"/>
<accession>A0A1T4RJS6</accession>
<dbReference type="Pfam" id="PF02481">
    <property type="entry name" value="DNA_processg_A"/>
    <property type="match status" value="1"/>
</dbReference>
<comment type="similarity">
    <text evidence="1">Belongs to the DprA/Smf family.</text>
</comment>
<dbReference type="InterPro" id="IPR057666">
    <property type="entry name" value="DrpA_SLOG"/>
</dbReference>
<dbReference type="Proteomes" id="UP000189933">
    <property type="component" value="Unassembled WGS sequence"/>
</dbReference>
<dbReference type="PANTHER" id="PTHR43022:SF1">
    <property type="entry name" value="PROTEIN SMF"/>
    <property type="match status" value="1"/>
</dbReference>
<name>A0A1T4RJS6_9FIRM</name>
<dbReference type="NCBIfam" id="TIGR00732">
    <property type="entry name" value="dprA"/>
    <property type="match status" value="1"/>
</dbReference>
<evidence type="ECO:0000256" key="1">
    <source>
        <dbReference type="ARBA" id="ARBA00006525"/>
    </source>
</evidence>
<dbReference type="RefSeq" id="WP_159071886.1">
    <property type="nucleotide sequence ID" value="NZ_FUXM01000031.1"/>
</dbReference>
<dbReference type="OrthoDB" id="9785707at2"/>
<dbReference type="Gene3D" id="3.40.50.450">
    <property type="match status" value="1"/>
</dbReference>
<dbReference type="GO" id="GO:0009294">
    <property type="term" value="P:DNA-mediated transformation"/>
    <property type="evidence" value="ECO:0007669"/>
    <property type="project" value="InterPro"/>
</dbReference>
<dbReference type="PANTHER" id="PTHR43022">
    <property type="entry name" value="PROTEIN SMF"/>
    <property type="match status" value="1"/>
</dbReference>
<keyword evidence="4" id="KW-1185">Reference proteome</keyword>
<reference evidence="4" key="1">
    <citation type="submission" date="2017-02" db="EMBL/GenBank/DDBJ databases">
        <authorList>
            <person name="Varghese N."/>
            <person name="Submissions S."/>
        </authorList>
    </citation>
    <scope>NUCLEOTIDE SEQUENCE [LARGE SCALE GENOMIC DNA]</scope>
    <source>
        <strain evidence="4">DSM 16521</strain>
    </source>
</reference>
<organism evidence="3 4">
    <name type="scientific">Carboxydocella sporoproducens DSM 16521</name>
    <dbReference type="NCBI Taxonomy" id="1121270"/>
    <lineage>
        <taxon>Bacteria</taxon>
        <taxon>Bacillati</taxon>
        <taxon>Bacillota</taxon>
        <taxon>Clostridia</taxon>
        <taxon>Eubacteriales</taxon>
        <taxon>Clostridiales Family XVI. Incertae Sedis</taxon>
        <taxon>Carboxydocella</taxon>
    </lineage>
</organism>
<feature type="domain" description="Smf/DprA SLOG" evidence="2">
    <location>
        <begin position="53"/>
        <end position="255"/>
    </location>
</feature>
<sequence length="320" mass="35477">MDRRQLKLALVYQLGPAKAINYYYAQGQKISFRLECDPSTLMEELQLQGIWWVTDEDEEYPAALRELHQPPLLLFGQGDKQVLKKPMISVIGSRKGTEYGRQVAVQVSNQLAARGYVVVSGLAYGIDSFAHQGALRSGLTIAVLGNGLGRIYPAANRSLAEKIINRGCLLSEFWPGTEPKPWHFPMRNRIIAGLGQKLIVVEAAENSGTLITVDYALELGREVWAVPGPITSIYSKGTNNLIKQGAMPLCDLEDLDLPPVKENTADSELPTRILSLINRGFTDAVALARELNLNLDIVMAELTRMELRGQVIRFGNNFWA</sequence>
<dbReference type="InterPro" id="IPR003488">
    <property type="entry name" value="DprA"/>
</dbReference>
<gene>
    <name evidence="3" type="ORF">SAMN02745885_02154</name>
</gene>
<dbReference type="AlphaFoldDB" id="A0A1T4RJS6"/>